<reference evidence="3" key="1">
    <citation type="submission" date="2022-11" db="UniProtKB">
        <authorList>
            <consortium name="WormBaseParasite"/>
        </authorList>
    </citation>
    <scope>IDENTIFICATION</scope>
</reference>
<sequence>MTYAEKSEIPPFIQAPPPQIGFIPPTFEIHPSPPPPYAPTIIIQPANLCRTCQNGTYELQWNVCALVLIILIIILFLPIGVFACLCLSQAREIRCNNCNAKKPKTIVLRQNV</sequence>
<protein>
    <submittedName>
        <fullName evidence="3">Membrane protein BRI3</fullName>
    </submittedName>
</protein>
<keyword evidence="1" id="KW-0812">Transmembrane</keyword>
<accession>A0A914QF22</accession>
<keyword evidence="1" id="KW-1133">Transmembrane helix</keyword>
<name>A0A914QF22_9BILA</name>
<evidence type="ECO:0000256" key="1">
    <source>
        <dbReference type="SAM" id="Phobius"/>
    </source>
</evidence>
<feature type="transmembrane region" description="Helical" evidence="1">
    <location>
        <begin position="65"/>
        <end position="87"/>
    </location>
</feature>
<evidence type="ECO:0000313" key="2">
    <source>
        <dbReference type="Proteomes" id="UP000887578"/>
    </source>
</evidence>
<dbReference type="Proteomes" id="UP000887578">
    <property type="component" value="Unplaced"/>
</dbReference>
<dbReference type="Pfam" id="PF10164">
    <property type="entry name" value="BRI3"/>
    <property type="match status" value="1"/>
</dbReference>
<organism evidence="2 3">
    <name type="scientific">Panagrolaimus davidi</name>
    <dbReference type="NCBI Taxonomy" id="227884"/>
    <lineage>
        <taxon>Eukaryota</taxon>
        <taxon>Metazoa</taxon>
        <taxon>Ecdysozoa</taxon>
        <taxon>Nematoda</taxon>
        <taxon>Chromadorea</taxon>
        <taxon>Rhabditida</taxon>
        <taxon>Tylenchina</taxon>
        <taxon>Panagrolaimomorpha</taxon>
        <taxon>Panagrolaimoidea</taxon>
        <taxon>Panagrolaimidae</taxon>
        <taxon>Panagrolaimus</taxon>
    </lineage>
</organism>
<dbReference type="WBParaSite" id="PDA_v2.g30308.t1">
    <property type="protein sequence ID" value="PDA_v2.g30308.t1"/>
    <property type="gene ID" value="PDA_v2.g30308"/>
</dbReference>
<dbReference type="InterPro" id="IPR019317">
    <property type="entry name" value="BRI3"/>
</dbReference>
<evidence type="ECO:0000313" key="3">
    <source>
        <dbReference type="WBParaSite" id="PDA_v2.g30308.t1"/>
    </source>
</evidence>
<keyword evidence="1" id="KW-0472">Membrane</keyword>
<keyword evidence="2" id="KW-1185">Reference proteome</keyword>
<dbReference type="AlphaFoldDB" id="A0A914QF22"/>
<proteinExistence type="predicted"/>